<dbReference type="Proteomes" id="UP000821845">
    <property type="component" value="Chromosome 2"/>
</dbReference>
<dbReference type="EMBL" id="CM023482">
    <property type="protein sequence ID" value="KAH6939494.1"/>
    <property type="molecule type" value="Genomic_DNA"/>
</dbReference>
<protein>
    <submittedName>
        <fullName evidence="1">Uncharacterized protein</fullName>
    </submittedName>
</protein>
<keyword evidence="2" id="KW-1185">Reference proteome</keyword>
<organism evidence="1 2">
    <name type="scientific">Hyalomma asiaticum</name>
    <name type="common">Tick</name>
    <dbReference type="NCBI Taxonomy" id="266040"/>
    <lineage>
        <taxon>Eukaryota</taxon>
        <taxon>Metazoa</taxon>
        <taxon>Ecdysozoa</taxon>
        <taxon>Arthropoda</taxon>
        <taxon>Chelicerata</taxon>
        <taxon>Arachnida</taxon>
        <taxon>Acari</taxon>
        <taxon>Parasitiformes</taxon>
        <taxon>Ixodida</taxon>
        <taxon>Ixodoidea</taxon>
        <taxon>Ixodidae</taxon>
        <taxon>Hyalomminae</taxon>
        <taxon>Hyalomma</taxon>
    </lineage>
</organism>
<reference evidence="1" key="1">
    <citation type="submission" date="2020-05" db="EMBL/GenBank/DDBJ databases">
        <title>Large-scale comparative analyses of tick genomes elucidate their genetic diversity and vector capacities.</title>
        <authorList>
            <person name="Jia N."/>
            <person name="Wang J."/>
            <person name="Shi W."/>
            <person name="Du L."/>
            <person name="Sun Y."/>
            <person name="Zhan W."/>
            <person name="Jiang J."/>
            <person name="Wang Q."/>
            <person name="Zhang B."/>
            <person name="Ji P."/>
            <person name="Sakyi L.B."/>
            <person name="Cui X."/>
            <person name="Yuan T."/>
            <person name="Jiang B."/>
            <person name="Yang W."/>
            <person name="Lam T.T.-Y."/>
            <person name="Chang Q."/>
            <person name="Ding S."/>
            <person name="Wang X."/>
            <person name="Zhu J."/>
            <person name="Ruan X."/>
            <person name="Zhao L."/>
            <person name="Wei J."/>
            <person name="Que T."/>
            <person name="Du C."/>
            <person name="Cheng J."/>
            <person name="Dai P."/>
            <person name="Han X."/>
            <person name="Huang E."/>
            <person name="Gao Y."/>
            <person name="Liu J."/>
            <person name="Shao H."/>
            <person name="Ye R."/>
            <person name="Li L."/>
            <person name="Wei W."/>
            <person name="Wang X."/>
            <person name="Wang C."/>
            <person name="Yang T."/>
            <person name="Huo Q."/>
            <person name="Li W."/>
            <person name="Guo W."/>
            <person name="Chen H."/>
            <person name="Zhou L."/>
            <person name="Ni X."/>
            <person name="Tian J."/>
            <person name="Zhou Y."/>
            <person name="Sheng Y."/>
            <person name="Liu T."/>
            <person name="Pan Y."/>
            <person name="Xia L."/>
            <person name="Li J."/>
            <person name="Zhao F."/>
            <person name="Cao W."/>
        </authorList>
    </citation>
    <scope>NUCLEOTIDE SEQUENCE</scope>
    <source>
        <strain evidence="1">Hyas-2018</strain>
    </source>
</reference>
<evidence type="ECO:0000313" key="1">
    <source>
        <dbReference type="EMBL" id="KAH6939494.1"/>
    </source>
</evidence>
<sequence length="123" mass="14054">MTPAAASTNRAMEPFMGHFHQLLVEWNRQRQVAQRCRACRHCQVDFHALVLCFVVLTMLCVILVLLMVHKRRRRLGLKLKPEPREKSGCLGGRCPAFFVDVVSATRRGRRHPVANHGWAPVVC</sequence>
<name>A0ACB7SZZ8_HYAAI</name>
<evidence type="ECO:0000313" key="2">
    <source>
        <dbReference type="Proteomes" id="UP000821845"/>
    </source>
</evidence>
<gene>
    <name evidence="1" type="ORF">HPB50_018579</name>
</gene>
<accession>A0ACB7SZZ8</accession>
<proteinExistence type="predicted"/>
<comment type="caution">
    <text evidence="1">The sequence shown here is derived from an EMBL/GenBank/DDBJ whole genome shotgun (WGS) entry which is preliminary data.</text>
</comment>